<dbReference type="PANTHER" id="PTHR30336:SF0">
    <property type="entry name" value="PROTEIN SANA"/>
    <property type="match status" value="1"/>
</dbReference>
<gene>
    <name evidence="9" type="ORF">AS592_04265</name>
</gene>
<dbReference type="OrthoDB" id="9809813at2"/>
<evidence type="ECO:0000256" key="3">
    <source>
        <dbReference type="ARBA" id="ARBA00022519"/>
    </source>
</evidence>
<keyword evidence="2" id="KW-1003">Cell membrane</keyword>
<keyword evidence="6" id="KW-0472">Membrane</keyword>
<dbReference type="Pfam" id="PF02698">
    <property type="entry name" value="DUF218"/>
    <property type="match status" value="1"/>
</dbReference>
<proteinExistence type="predicted"/>
<comment type="subcellular location">
    <subcellularLocation>
        <location evidence="1">Cell inner membrane</location>
        <topology evidence="1">Single-pass membrane protein</topology>
    </subcellularLocation>
</comment>
<keyword evidence="3" id="KW-0997">Cell inner membrane</keyword>
<dbReference type="InterPro" id="IPR051599">
    <property type="entry name" value="Cell_Envelope_Assoc"/>
</dbReference>
<protein>
    <submittedName>
        <fullName evidence="9">Vancomycin resistance protein</fullName>
    </submittedName>
</protein>
<feature type="domain" description="DUF218" evidence="8">
    <location>
        <begin position="62"/>
        <end position="185"/>
    </location>
</feature>
<dbReference type="CDD" id="cd06259">
    <property type="entry name" value="YdcF-like"/>
    <property type="match status" value="1"/>
</dbReference>
<sequence>MRWIKWFFTLLLLVFSALLALDIYISYQAQPYIYRDVNKVPPKKAALLLGTNKYIAKGKKNYYYLYRIRAATALWKTGKIKAIVVSGTNDSQYYNETRSMYKDLIKAGIPQAYITQDFAGFRTLDSIVRAEAIFDLKEYIIISQKFHLERAIFIARAKGQDVIGFEAKSKEGTKAAYRMQMREYLARAKAFLDVYILQTKPKFYGKKEKVHYKP</sequence>
<evidence type="ECO:0000256" key="1">
    <source>
        <dbReference type="ARBA" id="ARBA00004377"/>
    </source>
</evidence>
<dbReference type="GO" id="GO:0005886">
    <property type="term" value="C:plasma membrane"/>
    <property type="evidence" value="ECO:0007669"/>
    <property type="project" value="UniProtKB-SubCell"/>
</dbReference>
<name>A0A151CE59_9BACT</name>
<comment type="caution">
    <text evidence="9">The sequence shown here is derived from an EMBL/GenBank/DDBJ whole genome shotgun (WGS) entry which is preliminary data.</text>
</comment>
<evidence type="ECO:0000259" key="8">
    <source>
        <dbReference type="Pfam" id="PF02698"/>
    </source>
</evidence>
<dbReference type="PANTHER" id="PTHR30336">
    <property type="entry name" value="INNER MEMBRANE PROTEIN, PROBABLE PERMEASE"/>
    <property type="match status" value="1"/>
</dbReference>
<dbReference type="STRING" id="1630136.AS592_04265"/>
<evidence type="ECO:0000313" key="9">
    <source>
        <dbReference type="EMBL" id="KYJ85533.1"/>
    </source>
</evidence>
<reference evidence="9 10" key="1">
    <citation type="submission" date="2015-11" db="EMBL/GenBank/DDBJ databases">
        <title>Draft genome of Sulfurovum riftiae 1812E, a member of the Epsilonproteobacteria isolated from the tube of the deep-sea hydrothermal vent tubewom Riftia pachyptila.</title>
        <authorList>
            <person name="Vetriani C."/>
            <person name="Giovannelli D."/>
        </authorList>
    </citation>
    <scope>NUCLEOTIDE SEQUENCE [LARGE SCALE GENOMIC DNA]</scope>
    <source>
        <strain evidence="9 10">1812E</strain>
    </source>
</reference>
<dbReference type="AlphaFoldDB" id="A0A151CE59"/>
<keyword evidence="5" id="KW-1133">Transmembrane helix</keyword>
<evidence type="ECO:0000256" key="4">
    <source>
        <dbReference type="ARBA" id="ARBA00022692"/>
    </source>
</evidence>
<dbReference type="RefSeq" id="WP_067332687.1">
    <property type="nucleotide sequence ID" value="NZ_LNKT01000072.1"/>
</dbReference>
<dbReference type="EMBL" id="LNKT01000072">
    <property type="protein sequence ID" value="KYJ85533.1"/>
    <property type="molecule type" value="Genomic_DNA"/>
</dbReference>
<evidence type="ECO:0000256" key="2">
    <source>
        <dbReference type="ARBA" id="ARBA00022475"/>
    </source>
</evidence>
<evidence type="ECO:0000313" key="10">
    <source>
        <dbReference type="Proteomes" id="UP000075359"/>
    </source>
</evidence>
<keyword evidence="4" id="KW-0812">Transmembrane</keyword>
<dbReference type="InterPro" id="IPR003848">
    <property type="entry name" value="DUF218"/>
</dbReference>
<evidence type="ECO:0000256" key="5">
    <source>
        <dbReference type="ARBA" id="ARBA00022989"/>
    </source>
</evidence>
<keyword evidence="10" id="KW-1185">Reference proteome</keyword>
<evidence type="ECO:0000256" key="6">
    <source>
        <dbReference type="ARBA" id="ARBA00023136"/>
    </source>
</evidence>
<organism evidence="9 10">
    <name type="scientific">Sulfurovum riftiae</name>
    <dbReference type="NCBI Taxonomy" id="1630136"/>
    <lineage>
        <taxon>Bacteria</taxon>
        <taxon>Pseudomonadati</taxon>
        <taxon>Campylobacterota</taxon>
        <taxon>Epsilonproteobacteria</taxon>
        <taxon>Campylobacterales</taxon>
        <taxon>Sulfurovaceae</taxon>
        <taxon>Sulfurovum</taxon>
    </lineage>
</organism>
<accession>A0A151CE59</accession>
<evidence type="ECO:0000256" key="7">
    <source>
        <dbReference type="ARBA" id="ARBA00037355"/>
    </source>
</evidence>
<dbReference type="Proteomes" id="UP000075359">
    <property type="component" value="Unassembled WGS sequence"/>
</dbReference>
<comment type="function">
    <text evidence="7">Participates in the barrier function of the cell envelope.</text>
</comment>